<keyword evidence="1" id="KW-0472">Membrane</keyword>
<feature type="transmembrane region" description="Helical" evidence="1">
    <location>
        <begin position="340"/>
        <end position="360"/>
    </location>
</feature>
<organism evidence="2 3">
    <name type="scientific">Tanacetum coccineum</name>
    <dbReference type="NCBI Taxonomy" id="301880"/>
    <lineage>
        <taxon>Eukaryota</taxon>
        <taxon>Viridiplantae</taxon>
        <taxon>Streptophyta</taxon>
        <taxon>Embryophyta</taxon>
        <taxon>Tracheophyta</taxon>
        <taxon>Spermatophyta</taxon>
        <taxon>Magnoliopsida</taxon>
        <taxon>eudicotyledons</taxon>
        <taxon>Gunneridae</taxon>
        <taxon>Pentapetalae</taxon>
        <taxon>asterids</taxon>
        <taxon>campanulids</taxon>
        <taxon>Asterales</taxon>
        <taxon>Asteraceae</taxon>
        <taxon>Asteroideae</taxon>
        <taxon>Anthemideae</taxon>
        <taxon>Anthemidinae</taxon>
        <taxon>Tanacetum</taxon>
    </lineage>
</organism>
<protein>
    <submittedName>
        <fullName evidence="2">Uncharacterized protein</fullName>
    </submittedName>
</protein>
<gene>
    <name evidence="2" type="ORF">Tco_0951306</name>
</gene>
<dbReference type="Proteomes" id="UP001151760">
    <property type="component" value="Unassembled WGS sequence"/>
</dbReference>
<name>A0ABQ5DTR2_9ASTR</name>
<evidence type="ECO:0000256" key="1">
    <source>
        <dbReference type="SAM" id="Phobius"/>
    </source>
</evidence>
<keyword evidence="1" id="KW-0812">Transmembrane</keyword>
<comment type="caution">
    <text evidence="2">The sequence shown here is derived from an EMBL/GenBank/DDBJ whole genome shotgun (WGS) entry which is preliminary data.</text>
</comment>
<feature type="transmembrane region" description="Helical" evidence="1">
    <location>
        <begin position="272"/>
        <end position="294"/>
    </location>
</feature>
<accession>A0ABQ5DTR2</accession>
<dbReference type="EMBL" id="BQNB010015658">
    <property type="protein sequence ID" value="GJT42591.1"/>
    <property type="molecule type" value="Genomic_DNA"/>
</dbReference>
<evidence type="ECO:0000313" key="2">
    <source>
        <dbReference type="EMBL" id="GJT42591.1"/>
    </source>
</evidence>
<sequence>MPLDCQLGIVAMWGEWEGFVKWLMECCRVEVWEQNRVLAGFGIGGKIGKRLKSQLAEKEAEAAEVVRLRDQFLPPIEEKSALTAGSVWPVPRPGLRLLHWRLSAIGLSLRISRREMEVLAGKCRAQACTNRVAELEAHMMDVSGRLEEEFYPTYLTLLAKRRRLLTHGIQLAILKCLKSSEYQGILGHALGRAVDFGFANNPEAARASYLDAVKALEDASFPLVDLLKSKKDAGMDEVPIHHAGDKTAVGETSLSFALMNVHARAEGAKKHAAALCQLMMEIVSTPLFLLRTILPRPLFLLRTILKMTRTRPWGVLLPFPSLNVVTFDSLRVLACLSCGMTVPCLMLVKTAIVLVGALWRQTLADNTVFRTSVEWVITGITAFIINIISLGFSSIIGEVVNSSRIKNLTLPGPLREGDAFVSYPHLLSLCLPEGIPCKGIALWVSSMYALPPLQYSEDSFLNVIEISLNSVHHSTCLLRALTGLLQGECMCLEVPFQPSACAEAKANTFSMGGVVDLRPSYMISSSFSFGAISIGSSAMSFFICLKATSASRVHWKSSFFVHFFTGLRKASQRWKTKDCVCLVWTYFQSVGIYFVAQRYLLPASQRLVFRFCFWNALSTSVGRQPSRIFRRCSAICPDPFIYAVPAKHPGTPDEWPLLPFPPTLG</sequence>
<keyword evidence="3" id="KW-1185">Reference proteome</keyword>
<proteinExistence type="predicted"/>
<evidence type="ECO:0000313" key="3">
    <source>
        <dbReference type="Proteomes" id="UP001151760"/>
    </source>
</evidence>
<feature type="transmembrane region" description="Helical" evidence="1">
    <location>
        <begin position="372"/>
        <end position="396"/>
    </location>
</feature>
<reference evidence="2" key="2">
    <citation type="submission" date="2022-01" db="EMBL/GenBank/DDBJ databases">
        <authorList>
            <person name="Yamashiro T."/>
            <person name="Shiraishi A."/>
            <person name="Satake H."/>
            <person name="Nakayama K."/>
        </authorList>
    </citation>
    <scope>NUCLEOTIDE SEQUENCE</scope>
</reference>
<reference evidence="2" key="1">
    <citation type="journal article" date="2022" name="Int. J. Mol. Sci.">
        <title>Draft Genome of Tanacetum Coccineum: Genomic Comparison of Closely Related Tanacetum-Family Plants.</title>
        <authorList>
            <person name="Yamashiro T."/>
            <person name="Shiraishi A."/>
            <person name="Nakayama K."/>
            <person name="Satake H."/>
        </authorList>
    </citation>
    <scope>NUCLEOTIDE SEQUENCE</scope>
</reference>
<keyword evidence="1" id="KW-1133">Transmembrane helix</keyword>